<dbReference type="PROSITE" id="PS00061">
    <property type="entry name" value="ADH_SHORT"/>
    <property type="match status" value="1"/>
</dbReference>
<dbReference type="Pfam" id="PF00106">
    <property type="entry name" value="adh_short"/>
    <property type="match status" value="1"/>
</dbReference>
<proteinExistence type="inferred from homology"/>
<sequence>MAEPTPIKKATNAVRTTIGLPIALTKYIANEPLITGPLLWALTRGPPDLRERLLSPLRNNTPSRLKNHLGATSDVRVAKIVTALKVLFALGAVKRVNQALNKLALNAWYLPGMKPMARWRWDGKSEVVVITGGCSGFGYEMVKEFAGKAKVVVVDISDLPAELEKLPEVYYYKCDLSDLNAIGGVCTQIKNRLGNPTVLINNAGIGREKTFTQHRHTKSNKSLIGSGKTILETSTDAVQRIMAVNLSSHFVLIREFLPGMLDAKKGHIVGIASMASFVAAPGLVDYCVTKVGVLALTEGLRNELLSKYENGFTVATTSVHPSWHATGIIKGFESKLAEHGIVADPPSNVAKAVVEQVLAHRSGQIFMPRSAESQSGTRRLPIWVQDVLLGNVQLNPFKTKQFTFR</sequence>
<evidence type="ECO:0000256" key="4">
    <source>
        <dbReference type="RuleBase" id="RU000363"/>
    </source>
</evidence>
<gene>
    <name evidence="5" type="ORF">LTR24_003736</name>
</gene>
<evidence type="ECO:0000313" key="6">
    <source>
        <dbReference type="Proteomes" id="UP001345013"/>
    </source>
</evidence>
<accession>A0ABR0KFI9</accession>
<evidence type="ECO:0000313" key="5">
    <source>
        <dbReference type="EMBL" id="KAK5094131.1"/>
    </source>
</evidence>
<reference evidence="5 6" key="1">
    <citation type="submission" date="2023-08" db="EMBL/GenBank/DDBJ databases">
        <title>Black Yeasts Isolated from many extreme environments.</title>
        <authorList>
            <person name="Coleine C."/>
            <person name="Stajich J.E."/>
            <person name="Selbmann L."/>
        </authorList>
    </citation>
    <scope>NUCLEOTIDE SEQUENCE [LARGE SCALE GENOMIC DNA]</scope>
    <source>
        <strain evidence="5 6">CCFEE 5885</strain>
    </source>
</reference>
<evidence type="ECO:0000256" key="2">
    <source>
        <dbReference type="ARBA" id="ARBA00022857"/>
    </source>
</evidence>
<comment type="similarity">
    <text evidence="1 4">Belongs to the short-chain dehydrogenases/reductases (SDR) family.</text>
</comment>
<evidence type="ECO:0008006" key="7">
    <source>
        <dbReference type="Google" id="ProtNLM"/>
    </source>
</evidence>
<dbReference type="SUPFAM" id="SSF51735">
    <property type="entry name" value="NAD(P)-binding Rossmann-fold domains"/>
    <property type="match status" value="1"/>
</dbReference>
<dbReference type="Proteomes" id="UP001345013">
    <property type="component" value="Unassembled WGS sequence"/>
</dbReference>
<dbReference type="InterPro" id="IPR036291">
    <property type="entry name" value="NAD(P)-bd_dom_sf"/>
</dbReference>
<comment type="caution">
    <text evidence="5">The sequence shown here is derived from an EMBL/GenBank/DDBJ whole genome shotgun (WGS) entry which is preliminary data.</text>
</comment>
<evidence type="ECO:0000256" key="1">
    <source>
        <dbReference type="ARBA" id="ARBA00006484"/>
    </source>
</evidence>
<keyword evidence="6" id="KW-1185">Reference proteome</keyword>
<organism evidence="5 6">
    <name type="scientific">Lithohypha guttulata</name>
    <dbReference type="NCBI Taxonomy" id="1690604"/>
    <lineage>
        <taxon>Eukaryota</taxon>
        <taxon>Fungi</taxon>
        <taxon>Dikarya</taxon>
        <taxon>Ascomycota</taxon>
        <taxon>Pezizomycotina</taxon>
        <taxon>Eurotiomycetes</taxon>
        <taxon>Chaetothyriomycetidae</taxon>
        <taxon>Chaetothyriales</taxon>
        <taxon>Trichomeriaceae</taxon>
        <taxon>Lithohypha</taxon>
    </lineage>
</organism>
<dbReference type="InterPro" id="IPR002347">
    <property type="entry name" value="SDR_fam"/>
</dbReference>
<dbReference type="InterPro" id="IPR020904">
    <property type="entry name" value="Sc_DH/Rdtase_CS"/>
</dbReference>
<dbReference type="PANTHER" id="PTHR24322:SF736">
    <property type="entry name" value="RETINOL DEHYDROGENASE 10"/>
    <property type="match status" value="1"/>
</dbReference>
<dbReference type="EMBL" id="JAVRRG010000036">
    <property type="protein sequence ID" value="KAK5094131.1"/>
    <property type="molecule type" value="Genomic_DNA"/>
</dbReference>
<dbReference type="PRINTS" id="PR00080">
    <property type="entry name" value="SDRFAMILY"/>
</dbReference>
<keyword evidence="2" id="KW-0521">NADP</keyword>
<dbReference type="PRINTS" id="PR00081">
    <property type="entry name" value="GDHRDH"/>
</dbReference>
<protein>
    <recommendedName>
        <fullName evidence="7">NAD(P)-binding protein</fullName>
    </recommendedName>
</protein>
<evidence type="ECO:0000256" key="3">
    <source>
        <dbReference type="ARBA" id="ARBA00023002"/>
    </source>
</evidence>
<name>A0ABR0KFI9_9EURO</name>
<dbReference type="Gene3D" id="3.40.50.720">
    <property type="entry name" value="NAD(P)-binding Rossmann-like Domain"/>
    <property type="match status" value="1"/>
</dbReference>
<dbReference type="PANTHER" id="PTHR24322">
    <property type="entry name" value="PKSB"/>
    <property type="match status" value="1"/>
</dbReference>
<keyword evidence="3" id="KW-0560">Oxidoreductase</keyword>